<organism evidence="2 3">
    <name type="scientific">Aegilops tauschii subsp. strangulata</name>
    <name type="common">Goatgrass</name>
    <dbReference type="NCBI Taxonomy" id="200361"/>
    <lineage>
        <taxon>Eukaryota</taxon>
        <taxon>Viridiplantae</taxon>
        <taxon>Streptophyta</taxon>
        <taxon>Embryophyta</taxon>
        <taxon>Tracheophyta</taxon>
        <taxon>Spermatophyta</taxon>
        <taxon>Magnoliopsida</taxon>
        <taxon>Liliopsida</taxon>
        <taxon>Poales</taxon>
        <taxon>Poaceae</taxon>
        <taxon>BOP clade</taxon>
        <taxon>Pooideae</taxon>
        <taxon>Triticodae</taxon>
        <taxon>Triticeae</taxon>
        <taxon>Triticinae</taxon>
        <taxon>Aegilops</taxon>
    </lineage>
</organism>
<feature type="region of interest" description="Disordered" evidence="1">
    <location>
        <begin position="1"/>
        <end position="71"/>
    </location>
</feature>
<dbReference type="Gramene" id="AET7Gv21196000.8">
    <property type="protein sequence ID" value="AET7Gv21196000.8"/>
    <property type="gene ID" value="AET7Gv21196000"/>
</dbReference>
<evidence type="ECO:0000313" key="2">
    <source>
        <dbReference type="EnsemblPlants" id="AET7Gv21196000.8"/>
    </source>
</evidence>
<keyword evidence="3" id="KW-1185">Reference proteome</keyword>
<protein>
    <submittedName>
        <fullName evidence="2">Uncharacterized protein</fullName>
    </submittedName>
</protein>
<evidence type="ECO:0000256" key="1">
    <source>
        <dbReference type="SAM" id="MobiDB-lite"/>
    </source>
</evidence>
<reference evidence="3" key="1">
    <citation type="journal article" date="2014" name="Science">
        <title>Ancient hybridizations among the ancestral genomes of bread wheat.</title>
        <authorList>
            <consortium name="International Wheat Genome Sequencing Consortium,"/>
            <person name="Marcussen T."/>
            <person name="Sandve S.R."/>
            <person name="Heier L."/>
            <person name="Spannagl M."/>
            <person name="Pfeifer M."/>
            <person name="Jakobsen K.S."/>
            <person name="Wulff B.B."/>
            <person name="Steuernagel B."/>
            <person name="Mayer K.F."/>
            <person name="Olsen O.A."/>
        </authorList>
    </citation>
    <scope>NUCLEOTIDE SEQUENCE [LARGE SCALE GENOMIC DNA]</scope>
    <source>
        <strain evidence="3">cv. AL8/78</strain>
    </source>
</reference>
<dbReference type="Proteomes" id="UP000015105">
    <property type="component" value="Chromosome 7D"/>
</dbReference>
<feature type="compositionally biased region" description="Low complexity" evidence="1">
    <location>
        <begin position="1"/>
        <end position="14"/>
    </location>
</feature>
<reference evidence="2" key="5">
    <citation type="journal article" date="2021" name="G3 (Bethesda)">
        <title>Aegilops tauschii genome assembly Aet v5.0 features greater sequence contiguity and improved annotation.</title>
        <authorList>
            <person name="Wang L."/>
            <person name="Zhu T."/>
            <person name="Rodriguez J.C."/>
            <person name="Deal K.R."/>
            <person name="Dubcovsky J."/>
            <person name="McGuire P.E."/>
            <person name="Lux T."/>
            <person name="Spannagl M."/>
            <person name="Mayer K.F.X."/>
            <person name="Baldrich P."/>
            <person name="Meyers B.C."/>
            <person name="Huo N."/>
            <person name="Gu Y.Q."/>
            <person name="Zhou H."/>
            <person name="Devos K.M."/>
            <person name="Bennetzen J.L."/>
            <person name="Unver T."/>
            <person name="Budak H."/>
            <person name="Gulick P.J."/>
            <person name="Galiba G."/>
            <person name="Kalapos B."/>
            <person name="Nelson D.R."/>
            <person name="Li P."/>
            <person name="You F.M."/>
            <person name="Luo M.C."/>
            <person name="Dvorak J."/>
        </authorList>
    </citation>
    <scope>NUCLEOTIDE SEQUENCE [LARGE SCALE GENOMIC DNA]</scope>
    <source>
        <strain evidence="2">cv. AL8/78</strain>
    </source>
</reference>
<evidence type="ECO:0000313" key="3">
    <source>
        <dbReference type="Proteomes" id="UP000015105"/>
    </source>
</evidence>
<dbReference type="AlphaFoldDB" id="A0A453T277"/>
<accession>A0A453T277</accession>
<name>A0A453T277_AEGTS</name>
<proteinExistence type="predicted"/>
<reference evidence="2" key="4">
    <citation type="submission" date="2019-03" db="UniProtKB">
        <authorList>
            <consortium name="EnsemblPlants"/>
        </authorList>
    </citation>
    <scope>IDENTIFICATION</scope>
</reference>
<dbReference type="EnsemblPlants" id="AET7Gv21196000.8">
    <property type="protein sequence ID" value="AET7Gv21196000.8"/>
    <property type="gene ID" value="AET7Gv21196000"/>
</dbReference>
<reference evidence="2" key="3">
    <citation type="journal article" date="2017" name="Nature">
        <title>Genome sequence of the progenitor of the wheat D genome Aegilops tauschii.</title>
        <authorList>
            <person name="Luo M.C."/>
            <person name="Gu Y.Q."/>
            <person name="Puiu D."/>
            <person name="Wang H."/>
            <person name="Twardziok S.O."/>
            <person name="Deal K.R."/>
            <person name="Huo N."/>
            <person name="Zhu T."/>
            <person name="Wang L."/>
            <person name="Wang Y."/>
            <person name="McGuire P.E."/>
            <person name="Liu S."/>
            <person name="Long H."/>
            <person name="Ramasamy R.K."/>
            <person name="Rodriguez J.C."/>
            <person name="Van S.L."/>
            <person name="Yuan L."/>
            <person name="Wang Z."/>
            <person name="Xia Z."/>
            <person name="Xiao L."/>
            <person name="Anderson O.D."/>
            <person name="Ouyang S."/>
            <person name="Liang Y."/>
            <person name="Zimin A.V."/>
            <person name="Pertea G."/>
            <person name="Qi P."/>
            <person name="Bennetzen J.L."/>
            <person name="Dai X."/>
            <person name="Dawson M.W."/>
            <person name="Muller H.G."/>
            <person name="Kugler K."/>
            <person name="Rivarola-Duarte L."/>
            <person name="Spannagl M."/>
            <person name="Mayer K.F.X."/>
            <person name="Lu F.H."/>
            <person name="Bevan M.W."/>
            <person name="Leroy P."/>
            <person name="Li P."/>
            <person name="You F.M."/>
            <person name="Sun Q."/>
            <person name="Liu Z."/>
            <person name="Lyons E."/>
            <person name="Wicker T."/>
            <person name="Salzberg S.L."/>
            <person name="Devos K.M."/>
            <person name="Dvorak J."/>
        </authorList>
    </citation>
    <scope>NUCLEOTIDE SEQUENCE [LARGE SCALE GENOMIC DNA]</scope>
    <source>
        <strain evidence="2">cv. AL8/78</strain>
    </source>
</reference>
<reference evidence="3" key="2">
    <citation type="journal article" date="2017" name="Nat. Plants">
        <title>The Aegilops tauschii genome reveals multiple impacts of transposons.</title>
        <authorList>
            <person name="Zhao G."/>
            <person name="Zou C."/>
            <person name="Li K."/>
            <person name="Wang K."/>
            <person name="Li T."/>
            <person name="Gao L."/>
            <person name="Zhang X."/>
            <person name="Wang H."/>
            <person name="Yang Z."/>
            <person name="Liu X."/>
            <person name="Jiang W."/>
            <person name="Mao L."/>
            <person name="Kong X."/>
            <person name="Jiao Y."/>
            <person name="Jia J."/>
        </authorList>
    </citation>
    <scope>NUCLEOTIDE SEQUENCE [LARGE SCALE GENOMIC DNA]</scope>
    <source>
        <strain evidence="3">cv. AL8/78</strain>
    </source>
</reference>
<sequence>PSSSPWSTQPSPLSIFSAPGLCRPLATPPPAARVSGRASPARLRRPQVRPSFLLGRDPHPRLPLPKHRPSLPLNLPRGAIPSWFCE</sequence>